<accession>A0A974E031</accession>
<dbReference type="Proteomes" id="UP000694892">
    <property type="component" value="Chromosome 1L"/>
</dbReference>
<organism evidence="1 2">
    <name type="scientific">Xenopus laevis</name>
    <name type="common">African clawed frog</name>
    <dbReference type="NCBI Taxonomy" id="8355"/>
    <lineage>
        <taxon>Eukaryota</taxon>
        <taxon>Metazoa</taxon>
        <taxon>Chordata</taxon>
        <taxon>Craniata</taxon>
        <taxon>Vertebrata</taxon>
        <taxon>Euteleostomi</taxon>
        <taxon>Amphibia</taxon>
        <taxon>Batrachia</taxon>
        <taxon>Anura</taxon>
        <taxon>Pipoidea</taxon>
        <taxon>Pipidae</taxon>
        <taxon>Xenopodinae</taxon>
        <taxon>Xenopus</taxon>
        <taxon>Xenopus</taxon>
    </lineage>
</organism>
<proteinExistence type="predicted"/>
<dbReference type="OMA" id="ILPRINW"/>
<evidence type="ECO:0008006" key="3">
    <source>
        <dbReference type="Google" id="ProtNLM"/>
    </source>
</evidence>
<dbReference type="InterPro" id="IPR036514">
    <property type="entry name" value="SGNH_hydro_sf"/>
</dbReference>
<protein>
    <recommendedName>
        <fullName evidence="3">SGNH hydrolase-type esterase domain-containing protein</fullName>
    </recommendedName>
</protein>
<name>A0A974E031_XENLA</name>
<dbReference type="AlphaFoldDB" id="A0A974E031"/>
<feature type="non-terminal residue" evidence="1">
    <location>
        <position position="1"/>
    </location>
</feature>
<dbReference type="SUPFAM" id="SSF52266">
    <property type="entry name" value="SGNH hydrolase"/>
    <property type="match status" value="1"/>
</dbReference>
<reference evidence="2" key="1">
    <citation type="journal article" date="2016" name="Nature">
        <title>Genome evolution in the allotetraploid frog Xenopus laevis.</title>
        <authorList>
            <person name="Session A.M."/>
            <person name="Uno Y."/>
            <person name="Kwon T."/>
            <person name="Chapman J.A."/>
            <person name="Toyoda A."/>
            <person name="Takahashi S."/>
            <person name="Fukui A."/>
            <person name="Hikosaka A."/>
            <person name="Suzuki A."/>
            <person name="Kondo M."/>
            <person name="van Heeringen S.J."/>
            <person name="Quigley I."/>
            <person name="Heinz S."/>
            <person name="Ogino H."/>
            <person name="Ochi H."/>
            <person name="Hellsten U."/>
            <person name="Lyons J.B."/>
            <person name="Simakov O."/>
            <person name="Putnam N."/>
            <person name="Stites J."/>
            <person name="Kuroki Y."/>
            <person name="Tanaka T."/>
            <person name="Michiue T."/>
            <person name="Watanabe M."/>
            <person name="Bogdanovic O."/>
            <person name="Lister R."/>
            <person name="Georgiou G."/>
            <person name="Paranjpe S.S."/>
            <person name="van Kruijsbergen I."/>
            <person name="Shu S."/>
            <person name="Carlson J."/>
            <person name="Kinoshita T."/>
            <person name="Ohta Y."/>
            <person name="Mawaribuchi S."/>
            <person name="Jenkins J."/>
            <person name="Grimwood J."/>
            <person name="Schmutz J."/>
            <person name="Mitros T."/>
            <person name="Mozaffari S.V."/>
            <person name="Suzuki Y."/>
            <person name="Haramoto Y."/>
            <person name="Yamamoto T.S."/>
            <person name="Takagi C."/>
            <person name="Heald R."/>
            <person name="Miller K."/>
            <person name="Haudenschild C."/>
            <person name="Kitzman J."/>
            <person name="Nakayama T."/>
            <person name="Izutsu Y."/>
            <person name="Robert J."/>
            <person name="Fortriede J."/>
            <person name="Burns K."/>
            <person name="Lotay V."/>
            <person name="Karimi K."/>
            <person name="Yasuoka Y."/>
            <person name="Dichmann D.S."/>
            <person name="Flajnik M.F."/>
            <person name="Houston D.W."/>
            <person name="Shendure J."/>
            <person name="DuPasquier L."/>
            <person name="Vize P.D."/>
            <person name="Zorn A.M."/>
            <person name="Ito M."/>
            <person name="Marcotte E.M."/>
            <person name="Wallingford J.B."/>
            <person name="Ito Y."/>
            <person name="Asashima M."/>
            <person name="Ueno N."/>
            <person name="Matsuda Y."/>
            <person name="Veenstra G.J."/>
            <person name="Fujiyama A."/>
            <person name="Harland R.M."/>
            <person name="Taira M."/>
            <person name="Rokhsar D.S."/>
        </authorList>
    </citation>
    <scope>NUCLEOTIDE SEQUENCE [LARGE SCALE GENOMIC DNA]</scope>
    <source>
        <strain evidence="2">J</strain>
    </source>
</reference>
<dbReference type="CDD" id="cd00229">
    <property type="entry name" value="SGNH_hydrolase"/>
    <property type="match status" value="1"/>
</dbReference>
<evidence type="ECO:0000313" key="1">
    <source>
        <dbReference type="EMBL" id="OCU00392.1"/>
    </source>
</evidence>
<evidence type="ECO:0000313" key="2">
    <source>
        <dbReference type="Proteomes" id="UP000694892"/>
    </source>
</evidence>
<dbReference type="Gene3D" id="3.40.50.1110">
    <property type="entry name" value="SGNH hydrolase"/>
    <property type="match status" value="1"/>
</dbReference>
<sequence length="209" mass="23286">NKKVVWLLGHSYIRRAGERAAVRKGGMQLGFPEDQVSIRWFGVGGLLWPGVMDKACSLSAAEGNPNVLVLHAGGNDMGVISQRDLVRAMKQDVDKLRSFFQGVVIVWSEMVGRLVWRWARDRDAMERSRQKLNKLLSAFIRHSGGIVGRHKVLESCMPGHYCRDGVHLSAVGTDIFKLGLTVGLEGPFAWGWGARQDEDSSRTPMAEDW</sequence>
<dbReference type="EMBL" id="CM004466">
    <property type="protein sequence ID" value="OCU00392.1"/>
    <property type="molecule type" value="Genomic_DNA"/>
</dbReference>
<gene>
    <name evidence="1" type="ORF">XELAEV_18006166mg</name>
</gene>